<organism evidence="2 3">
    <name type="scientific">Clostridium botulinum C/D str. DC5</name>
    <dbReference type="NCBI Taxonomy" id="1443128"/>
    <lineage>
        <taxon>Bacteria</taxon>
        <taxon>Bacillati</taxon>
        <taxon>Bacillota</taxon>
        <taxon>Clostridia</taxon>
        <taxon>Eubacteriales</taxon>
        <taxon>Clostridiaceae</taxon>
        <taxon>Clostridium</taxon>
    </lineage>
</organism>
<dbReference type="EMBL" id="JDRY01000086">
    <property type="protein sequence ID" value="KGM96107.1"/>
    <property type="molecule type" value="Genomic_DNA"/>
</dbReference>
<accession>A0A0A0I5J7</accession>
<feature type="domain" description="Type I restriction enzyme R protein N-terminal" evidence="1">
    <location>
        <begin position="23"/>
        <end position="120"/>
    </location>
</feature>
<evidence type="ECO:0000313" key="2">
    <source>
        <dbReference type="EMBL" id="KGM96107.1"/>
    </source>
</evidence>
<protein>
    <submittedName>
        <fullName evidence="2">DNA polymerase III subunit epsilon</fullName>
    </submittedName>
</protein>
<reference evidence="2 3" key="1">
    <citation type="submission" date="2014-01" db="EMBL/GenBank/DDBJ databases">
        <title>Plasmidome dynamics in the species complex Clostridium novyi sensu lato converts strains of independent lineages into distinctly different pathogens.</title>
        <authorList>
            <person name="Skarin H."/>
            <person name="Segerman B."/>
        </authorList>
    </citation>
    <scope>NUCLEOTIDE SEQUENCE [LARGE SCALE GENOMIC DNA]</scope>
    <source>
        <strain evidence="2 3">DC5</strain>
    </source>
</reference>
<sequence length="380" mass="43652">MSFKDDLQRLSIQVNERKDYITNEEMTKQSLIIPFLQTMGFDIFNPLEIRPEYTADFGNKKGEKVDYALFKNSEPIIFIEAKSINENLDNHNAQLSRYFNAVTEVKLAILTNGIEYKFFTDLDANNIMDEKPFLKIDVTNLKDSDIETLSKFKKENFNSQDLITYAEELVYASFLNDALKDLLQNPSDEFIRFLIKDFSSSRITSNVIERFRPVVKKAVSKAVLDIVSKGLYQGDEKNESVIIEASAEVATTENKDSDIAKKAKKQIVTTDDELSSFEMIKNILDKNNRTISNVNYKDTTNYFSIYNQNINKWFVRLNLDATNKHIMTKLDIPTAESLSNNFKVDIAPKGIGESRIYIDSFKDIDKLEELIIAAFDKIDS</sequence>
<evidence type="ECO:0000313" key="3">
    <source>
        <dbReference type="Proteomes" id="UP000030014"/>
    </source>
</evidence>
<dbReference type="InterPro" id="IPR029464">
    <property type="entry name" value="HSDR_N"/>
</dbReference>
<comment type="caution">
    <text evidence="2">The sequence shown here is derived from an EMBL/GenBank/DDBJ whole genome shotgun (WGS) entry which is preliminary data.</text>
</comment>
<dbReference type="Pfam" id="PF13588">
    <property type="entry name" value="HSDR_N_2"/>
    <property type="match status" value="1"/>
</dbReference>
<evidence type="ECO:0000259" key="1">
    <source>
        <dbReference type="Pfam" id="PF13588"/>
    </source>
</evidence>
<dbReference type="AlphaFoldDB" id="A0A0A0I5J7"/>
<proteinExistence type="predicted"/>
<name>A0A0A0I5J7_CLOBO</name>
<dbReference type="RefSeq" id="WP_039259933.1">
    <property type="nucleotide sequence ID" value="NZ_JDRY01000086.1"/>
</dbReference>
<dbReference type="Gene3D" id="3.90.1570.30">
    <property type="match status" value="1"/>
</dbReference>
<dbReference type="Proteomes" id="UP000030014">
    <property type="component" value="Unassembled WGS sequence"/>
</dbReference>
<gene>
    <name evidence="2" type="ORF">Z955_13395</name>
</gene>